<name>A0A7U2N0E0_ASPFN</name>
<dbReference type="EMBL" id="CP044616">
    <property type="protein sequence ID" value="QRD93090.1"/>
    <property type="molecule type" value="Genomic_DNA"/>
</dbReference>
<evidence type="ECO:0000313" key="1">
    <source>
        <dbReference type="EMBL" id="QRD93090.1"/>
    </source>
</evidence>
<organism evidence="1 2">
    <name type="scientific">Aspergillus flavus (strain ATCC 200026 / FGSC A1120 / IAM 13836 / NRRL 3357 / JCM 12722 / SRRC 167)</name>
    <dbReference type="NCBI Taxonomy" id="332952"/>
    <lineage>
        <taxon>Eukaryota</taxon>
        <taxon>Fungi</taxon>
        <taxon>Dikarya</taxon>
        <taxon>Ascomycota</taxon>
        <taxon>Pezizomycotina</taxon>
        <taxon>Eurotiomycetes</taxon>
        <taxon>Eurotiomycetidae</taxon>
        <taxon>Eurotiales</taxon>
        <taxon>Aspergillaceae</taxon>
        <taxon>Aspergillus</taxon>
        <taxon>Aspergillus subgen. Circumdati</taxon>
    </lineage>
</organism>
<proteinExistence type="predicted"/>
<sequence length="59" mass="6707">MEEPTYDPSRPMPAINIVYQYKLTHTPDKSIVGLRVELPTNGSTPPARRCCRCSLCRRS</sequence>
<accession>A0A7U2N0E0</accession>
<reference evidence="2" key="1">
    <citation type="journal article" date="2021" name="G3 (Bethesda)">
        <title>Chromosome assembled and annotated genome sequence of Aspergillus flavus NRRL 3357.</title>
        <authorList>
            <person name="Skerker J.M."/>
            <person name="Pianalto K.M."/>
            <person name="Mondo S.J."/>
            <person name="Yang K."/>
            <person name="Arkin A.P."/>
            <person name="Keller N.P."/>
            <person name="Grigoriev I.V."/>
            <person name="Louise Glass N.L."/>
        </authorList>
    </citation>
    <scope>NUCLEOTIDE SEQUENCE [LARGE SCALE GENOMIC DNA]</scope>
    <source>
        <strain evidence="2">ATCC 200026 / FGSC A1120 / IAM 13836 / NRRL 3357 / JCM 12722 / SRRC 167</strain>
    </source>
</reference>
<keyword evidence="2" id="KW-1185">Reference proteome</keyword>
<evidence type="ECO:0000313" key="2">
    <source>
        <dbReference type="Proteomes" id="UP000596276"/>
    </source>
</evidence>
<dbReference type="Proteomes" id="UP000596276">
    <property type="component" value="Chromosome 8"/>
</dbReference>
<gene>
    <name evidence="1" type="ORF">F9C07_2237264</name>
</gene>
<dbReference type="AlphaFoldDB" id="A0A7U2N0E0"/>
<protein>
    <submittedName>
        <fullName evidence="1">Uncharacterized protein</fullName>
    </submittedName>
</protein>